<name>A0A7J9M9N7_GOSSC</name>
<dbReference type="PANTHER" id="PTHR48200">
    <property type="entry name" value="PROTEIN, PUTATIVE-RELATED"/>
    <property type="match status" value="1"/>
</dbReference>
<feature type="domain" description="DUF7745" evidence="1">
    <location>
        <begin position="19"/>
        <end position="84"/>
    </location>
</feature>
<dbReference type="Pfam" id="PF24924">
    <property type="entry name" value="DUF7745"/>
    <property type="match status" value="1"/>
</dbReference>
<accession>A0A7J9M9N7</accession>
<evidence type="ECO:0000313" key="3">
    <source>
        <dbReference type="Proteomes" id="UP000593576"/>
    </source>
</evidence>
<dbReference type="OrthoDB" id="971592at2759"/>
<dbReference type="InterPro" id="IPR056647">
    <property type="entry name" value="DUF7745"/>
</dbReference>
<comment type="caution">
    <text evidence="2">The sequence shown here is derived from an EMBL/GenBank/DDBJ whole genome shotgun (WGS) entry which is preliminary data.</text>
</comment>
<evidence type="ECO:0000313" key="2">
    <source>
        <dbReference type="EMBL" id="MBA0867674.1"/>
    </source>
</evidence>
<sequence>MDYRRNSEDELKGIWQSWDEAKKTRSHEKYGDVAQLFFVKPHDALLKAMVCFWDPTYRCFTLNEVDIVLTIKEYSTLLLYDFRDSLRIY</sequence>
<protein>
    <recommendedName>
        <fullName evidence="1">DUF7745 domain-containing protein</fullName>
    </recommendedName>
</protein>
<keyword evidence="3" id="KW-1185">Reference proteome</keyword>
<proteinExistence type="predicted"/>
<dbReference type="PANTHER" id="PTHR48200:SF1">
    <property type="entry name" value="AMINOTRANSFERASE-LIKE PLANT MOBILE DOMAIN-CONTAINING PROTEIN"/>
    <property type="match status" value="1"/>
</dbReference>
<evidence type="ECO:0000259" key="1">
    <source>
        <dbReference type="Pfam" id="PF24924"/>
    </source>
</evidence>
<dbReference type="EMBL" id="JABFAF010000010">
    <property type="protein sequence ID" value="MBA0867674.1"/>
    <property type="molecule type" value="Genomic_DNA"/>
</dbReference>
<reference evidence="2 3" key="1">
    <citation type="journal article" date="2019" name="Genome Biol. Evol.">
        <title>Insights into the evolution of the New World diploid cottons (Gossypium, subgenus Houzingenia) based on genome sequencing.</title>
        <authorList>
            <person name="Grover C.E."/>
            <person name="Arick M.A. 2nd"/>
            <person name="Thrash A."/>
            <person name="Conover J.L."/>
            <person name="Sanders W.S."/>
            <person name="Peterson D.G."/>
            <person name="Frelichowski J.E."/>
            <person name="Scheffler J.A."/>
            <person name="Scheffler B.E."/>
            <person name="Wendel J.F."/>
        </authorList>
    </citation>
    <scope>NUCLEOTIDE SEQUENCE [LARGE SCALE GENOMIC DNA]</scope>
    <source>
        <strain evidence="2">1</strain>
        <tissue evidence="2">Leaf</tissue>
    </source>
</reference>
<gene>
    <name evidence="2" type="ORF">Goshw_002756</name>
</gene>
<dbReference type="Proteomes" id="UP000593576">
    <property type="component" value="Unassembled WGS sequence"/>
</dbReference>
<organism evidence="2 3">
    <name type="scientific">Gossypium schwendimanii</name>
    <name type="common">Cotton</name>
    <dbReference type="NCBI Taxonomy" id="34291"/>
    <lineage>
        <taxon>Eukaryota</taxon>
        <taxon>Viridiplantae</taxon>
        <taxon>Streptophyta</taxon>
        <taxon>Embryophyta</taxon>
        <taxon>Tracheophyta</taxon>
        <taxon>Spermatophyta</taxon>
        <taxon>Magnoliopsida</taxon>
        <taxon>eudicotyledons</taxon>
        <taxon>Gunneridae</taxon>
        <taxon>Pentapetalae</taxon>
        <taxon>rosids</taxon>
        <taxon>malvids</taxon>
        <taxon>Malvales</taxon>
        <taxon>Malvaceae</taxon>
        <taxon>Malvoideae</taxon>
        <taxon>Gossypium</taxon>
    </lineage>
</organism>
<dbReference type="AlphaFoldDB" id="A0A7J9M9N7"/>